<evidence type="ECO:0000256" key="6">
    <source>
        <dbReference type="ARBA" id="ARBA00013776"/>
    </source>
</evidence>
<feature type="transmembrane region" description="Helical" evidence="19">
    <location>
        <begin position="156"/>
        <end position="177"/>
    </location>
</feature>
<dbReference type="GO" id="GO:0000139">
    <property type="term" value="C:Golgi membrane"/>
    <property type="evidence" value="ECO:0007669"/>
    <property type="project" value="UniProtKB-SubCell"/>
</dbReference>
<keyword evidence="7" id="KW-0813">Transport</keyword>
<reference evidence="21" key="1">
    <citation type="journal article" date="2021" name="Genome Biol. Evol.">
        <title>The assembled and annotated genome of the fairy-ring fungus Marasmius oreades.</title>
        <authorList>
            <person name="Hiltunen M."/>
            <person name="Ament-Velasquez S.L."/>
            <person name="Johannesson H."/>
        </authorList>
    </citation>
    <scope>NUCLEOTIDE SEQUENCE</scope>
    <source>
        <strain evidence="21">03SP1</strain>
    </source>
</reference>
<keyword evidence="9" id="KW-0732">Signal</keyword>
<evidence type="ECO:0000256" key="1">
    <source>
        <dbReference type="ARBA" id="ARBA00004304"/>
    </source>
</evidence>
<dbReference type="InterPro" id="IPR044865">
    <property type="entry name" value="MRH_dom"/>
</dbReference>
<evidence type="ECO:0000313" key="22">
    <source>
        <dbReference type="Proteomes" id="UP001049176"/>
    </source>
</evidence>
<evidence type="ECO:0000256" key="16">
    <source>
        <dbReference type="ARBA" id="ARBA00023157"/>
    </source>
</evidence>
<keyword evidence="15 19" id="KW-0472">Membrane</keyword>
<feature type="domain" description="MRH" evidence="20">
    <location>
        <begin position="1"/>
        <end position="126"/>
    </location>
</feature>
<keyword evidence="14" id="KW-0496">Mitochondrion</keyword>
<evidence type="ECO:0000256" key="10">
    <source>
        <dbReference type="ARBA" id="ARBA00022927"/>
    </source>
</evidence>
<dbReference type="EMBL" id="CM032181">
    <property type="protein sequence ID" value="KAG7098577.1"/>
    <property type="molecule type" value="Genomic_DNA"/>
</dbReference>
<evidence type="ECO:0000256" key="7">
    <source>
        <dbReference type="ARBA" id="ARBA00022448"/>
    </source>
</evidence>
<evidence type="ECO:0000256" key="3">
    <source>
        <dbReference type="ARBA" id="ARBA00004472"/>
    </source>
</evidence>
<dbReference type="AlphaFoldDB" id="A0A9P8AEF1"/>
<dbReference type="GO" id="GO:0031966">
    <property type="term" value="C:mitochondrial membrane"/>
    <property type="evidence" value="ECO:0007669"/>
    <property type="project" value="UniProtKB-SubCell"/>
</dbReference>
<evidence type="ECO:0000313" key="21">
    <source>
        <dbReference type="EMBL" id="KAG7098577.1"/>
    </source>
</evidence>
<protein>
    <recommendedName>
        <fullName evidence="6">Autophagy-related protein 27</fullName>
    </recommendedName>
</protein>
<dbReference type="PROSITE" id="PS51914">
    <property type="entry name" value="MRH"/>
    <property type="match status" value="1"/>
</dbReference>
<evidence type="ECO:0000259" key="20">
    <source>
        <dbReference type="PROSITE" id="PS51914"/>
    </source>
</evidence>
<dbReference type="GO" id="GO:0006914">
    <property type="term" value="P:autophagy"/>
    <property type="evidence" value="ECO:0007669"/>
    <property type="project" value="UniProtKB-KW"/>
</dbReference>
<dbReference type="PANTHER" id="PTHR15071">
    <property type="entry name" value="MANNOSE-6-PHOSPHATE RECEPTOR FAMILY MEMBER"/>
    <property type="match status" value="1"/>
</dbReference>
<evidence type="ECO:0000256" key="12">
    <source>
        <dbReference type="ARBA" id="ARBA00023006"/>
    </source>
</evidence>
<keyword evidence="8 19" id="KW-0812">Transmembrane</keyword>
<feature type="region of interest" description="Disordered" evidence="18">
    <location>
        <begin position="120"/>
        <end position="148"/>
    </location>
</feature>
<gene>
    <name evidence="21" type="ORF">E1B28_000508</name>
</gene>
<keyword evidence="10" id="KW-0653">Protein transport</keyword>
<comment type="subcellular location">
    <subcellularLocation>
        <location evidence="2">Cytoplasmic vesicle membrane</location>
        <topology evidence="2">Single-pass type I membrane protein</topology>
    </subcellularLocation>
    <subcellularLocation>
        <location evidence="4">Golgi apparatus membrane</location>
        <topology evidence="4">Single-pass type I membrane protein</topology>
    </subcellularLocation>
    <subcellularLocation>
        <location evidence="1">Mitochondrion membrane</location>
        <topology evidence="1">Single-pass membrane protein</topology>
    </subcellularLocation>
    <subcellularLocation>
        <location evidence="3">Preautophagosomal structure membrane</location>
        <topology evidence="3">Single-pass type I membrane protein</topology>
    </subcellularLocation>
</comment>
<organism evidence="21 22">
    <name type="scientific">Marasmius oreades</name>
    <name type="common">fairy-ring Marasmius</name>
    <dbReference type="NCBI Taxonomy" id="181124"/>
    <lineage>
        <taxon>Eukaryota</taxon>
        <taxon>Fungi</taxon>
        <taxon>Dikarya</taxon>
        <taxon>Basidiomycota</taxon>
        <taxon>Agaricomycotina</taxon>
        <taxon>Agaricomycetes</taxon>
        <taxon>Agaricomycetidae</taxon>
        <taxon>Agaricales</taxon>
        <taxon>Marasmiineae</taxon>
        <taxon>Marasmiaceae</taxon>
        <taxon>Marasmius</taxon>
    </lineage>
</organism>
<dbReference type="OrthoDB" id="29460at2759"/>
<dbReference type="GO" id="GO:0034045">
    <property type="term" value="C:phagophore assembly site membrane"/>
    <property type="evidence" value="ECO:0007669"/>
    <property type="project" value="UniProtKB-SubCell"/>
</dbReference>
<evidence type="ECO:0000256" key="8">
    <source>
        <dbReference type="ARBA" id="ARBA00022692"/>
    </source>
</evidence>
<keyword evidence="22" id="KW-1185">Reference proteome</keyword>
<name>A0A9P8AEF1_9AGAR</name>
<evidence type="ECO:0000256" key="15">
    <source>
        <dbReference type="ARBA" id="ARBA00023136"/>
    </source>
</evidence>
<evidence type="ECO:0000256" key="19">
    <source>
        <dbReference type="SAM" id="Phobius"/>
    </source>
</evidence>
<comment type="caution">
    <text evidence="21">The sequence shown here is derived from an EMBL/GenBank/DDBJ whole genome shotgun (WGS) entry which is preliminary data.</text>
</comment>
<dbReference type="GO" id="GO:0015031">
    <property type="term" value="P:protein transport"/>
    <property type="evidence" value="ECO:0007669"/>
    <property type="project" value="UniProtKB-KW"/>
</dbReference>
<keyword evidence="16" id="KW-1015">Disulfide bond</keyword>
<evidence type="ECO:0000256" key="13">
    <source>
        <dbReference type="ARBA" id="ARBA00023034"/>
    </source>
</evidence>
<keyword evidence="13" id="KW-0333">Golgi apparatus</keyword>
<dbReference type="Pfam" id="PF09451">
    <property type="entry name" value="ATG27"/>
    <property type="match status" value="1"/>
</dbReference>
<dbReference type="InterPro" id="IPR009011">
    <property type="entry name" value="Man6P_isomerase_rcpt-bd_dom_sf"/>
</dbReference>
<dbReference type="KEGG" id="more:E1B28_000508"/>
<keyword evidence="12" id="KW-0072">Autophagy</keyword>
<dbReference type="InterPro" id="IPR018939">
    <property type="entry name" value="Autophagy-rel_prot_27"/>
</dbReference>
<evidence type="ECO:0000256" key="4">
    <source>
        <dbReference type="ARBA" id="ARBA00004614"/>
    </source>
</evidence>
<evidence type="ECO:0000256" key="5">
    <source>
        <dbReference type="ARBA" id="ARBA00005363"/>
    </source>
</evidence>
<evidence type="ECO:0000256" key="11">
    <source>
        <dbReference type="ARBA" id="ARBA00022989"/>
    </source>
</evidence>
<dbReference type="Proteomes" id="UP001049176">
    <property type="component" value="Chromosome 1"/>
</dbReference>
<dbReference type="Gene3D" id="2.70.130.10">
    <property type="entry name" value="Mannose-6-phosphate receptor binding domain"/>
    <property type="match status" value="1"/>
</dbReference>
<evidence type="ECO:0000256" key="14">
    <source>
        <dbReference type="ARBA" id="ARBA00023128"/>
    </source>
</evidence>
<dbReference type="PANTHER" id="PTHR15071:SF13">
    <property type="entry name" value="AUTOPHAGY-RELATED PROTEIN 27"/>
    <property type="match status" value="1"/>
</dbReference>
<evidence type="ECO:0000256" key="17">
    <source>
        <dbReference type="ARBA" id="ARBA00023329"/>
    </source>
</evidence>
<dbReference type="RefSeq" id="XP_043015047.1">
    <property type="nucleotide sequence ID" value="XM_043146345.1"/>
</dbReference>
<dbReference type="GO" id="GO:0030659">
    <property type="term" value="C:cytoplasmic vesicle membrane"/>
    <property type="evidence" value="ECO:0007669"/>
    <property type="project" value="UniProtKB-SubCell"/>
</dbReference>
<keyword evidence="17" id="KW-0968">Cytoplasmic vesicle</keyword>
<proteinExistence type="inferred from homology"/>
<evidence type="ECO:0000256" key="18">
    <source>
        <dbReference type="SAM" id="MobiDB-lite"/>
    </source>
</evidence>
<dbReference type="SUPFAM" id="SSF50911">
    <property type="entry name" value="Mannose 6-phosphate receptor domain"/>
    <property type="match status" value="1"/>
</dbReference>
<feature type="compositionally biased region" description="Basic and acidic residues" evidence="18">
    <location>
        <begin position="130"/>
        <end position="145"/>
    </location>
</feature>
<evidence type="ECO:0000256" key="2">
    <source>
        <dbReference type="ARBA" id="ARBA00004358"/>
    </source>
</evidence>
<comment type="similarity">
    <text evidence="5">Belongs to the ATG27 family.</text>
</comment>
<sequence length="226" mass="24311">MEDIVVFNLCEDLKAKEGVSERDQCPPGTRCCLTKVNKKDGEPDRTVAVLPVVQTASLNLSSSIITSPKGLSLVFYGASYPPSGSGTPQSLNMTLLCTAEGSGPQLKSYNGTEIQVEWNTPSACGTMENDDGKNDEKGDDSRGDGSKQSVGSGVGWFFLVLILAFATYFGLGAYYNYATYGASGVDLIPHRDFWKEVPYMLSDVVSHLCSSVRSRRTSSRGGYISV</sequence>
<dbReference type="GeneID" id="66069584"/>
<accession>A0A9P8AEF1</accession>
<keyword evidence="11 19" id="KW-1133">Transmembrane helix</keyword>
<evidence type="ECO:0000256" key="9">
    <source>
        <dbReference type="ARBA" id="ARBA00022729"/>
    </source>
</evidence>